<protein>
    <submittedName>
        <fullName evidence="2">Uncharacterized protein</fullName>
    </submittedName>
</protein>
<feature type="transmembrane region" description="Helical" evidence="1">
    <location>
        <begin position="106"/>
        <end position="123"/>
    </location>
</feature>
<evidence type="ECO:0000313" key="3">
    <source>
        <dbReference type="Proteomes" id="UP001589740"/>
    </source>
</evidence>
<feature type="transmembrane region" description="Helical" evidence="1">
    <location>
        <begin position="43"/>
        <end position="61"/>
    </location>
</feature>
<reference evidence="2 3" key="1">
    <citation type="submission" date="2024-09" db="EMBL/GenBank/DDBJ databases">
        <authorList>
            <person name="Sun Q."/>
            <person name="Mori K."/>
        </authorList>
    </citation>
    <scope>NUCLEOTIDE SEQUENCE [LARGE SCALE GENOMIC DNA]</scope>
    <source>
        <strain evidence="2 3">JCM 12822</strain>
    </source>
</reference>
<feature type="transmembrane region" description="Helical" evidence="1">
    <location>
        <begin position="129"/>
        <end position="147"/>
    </location>
</feature>
<feature type="transmembrane region" description="Helical" evidence="1">
    <location>
        <begin position="154"/>
        <end position="173"/>
    </location>
</feature>
<dbReference type="EMBL" id="JBHMAH010000011">
    <property type="protein sequence ID" value="MFB9860513.1"/>
    <property type="molecule type" value="Genomic_DNA"/>
</dbReference>
<feature type="transmembrane region" description="Helical" evidence="1">
    <location>
        <begin position="179"/>
        <end position="198"/>
    </location>
</feature>
<organism evidence="2 3">
    <name type="scientific">Salinicoccus siamensis</name>
    <dbReference type="NCBI Taxonomy" id="381830"/>
    <lineage>
        <taxon>Bacteria</taxon>
        <taxon>Bacillati</taxon>
        <taxon>Bacillota</taxon>
        <taxon>Bacilli</taxon>
        <taxon>Bacillales</taxon>
        <taxon>Staphylococcaceae</taxon>
        <taxon>Salinicoccus</taxon>
    </lineage>
</organism>
<gene>
    <name evidence="2" type="ORF">ACFFLE_05245</name>
</gene>
<keyword evidence="1" id="KW-0472">Membrane</keyword>
<comment type="caution">
    <text evidence="2">The sequence shown here is derived from an EMBL/GenBank/DDBJ whole genome shotgun (WGS) entry which is preliminary data.</text>
</comment>
<accession>A0ABV5Z381</accession>
<feature type="transmembrane region" description="Helical" evidence="1">
    <location>
        <begin position="12"/>
        <end position="31"/>
    </location>
</feature>
<keyword evidence="1" id="KW-0812">Transmembrane</keyword>
<dbReference type="RefSeq" id="WP_380570094.1">
    <property type="nucleotide sequence ID" value="NZ_JBHMAH010000011.1"/>
</dbReference>
<feature type="transmembrane region" description="Helical" evidence="1">
    <location>
        <begin position="73"/>
        <end position="94"/>
    </location>
</feature>
<name>A0ABV5Z381_9STAP</name>
<evidence type="ECO:0000313" key="2">
    <source>
        <dbReference type="EMBL" id="MFB9860513.1"/>
    </source>
</evidence>
<proteinExistence type="predicted"/>
<sequence>MIESFNVGTISIPGIYIVLLLSLLVSYLMLWEAEYKKELFNEWVNALIIVFLVHKGTYILFSWSEFLDNPLGIFYFDGGPFGLLIAMVAAFIYMFYTMKTLFHAEAYAIFIVAFYTFYGLLELRAFGQWHYIFLTVMSLAVLIFIYFKWKHIRIILISAITLLVLQLIMRFFIYNGAEIFSLSLLQWLIVLSILYLSLTVNRGGEDEEI</sequence>
<keyword evidence="1" id="KW-1133">Transmembrane helix</keyword>
<keyword evidence="3" id="KW-1185">Reference proteome</keyword>
<dbReference type="Proteomes" id="UP001589740">
    <property type="component" value="Unassembled WGS sequence"/>
</dbReference>
<evidence type="ECO:0000256" key="1">
    <source>
        <dbReference type="SAM" id="Phobius"/>
    </source>
</evidence>